<comment type="caution">
    <text evidence="2">The sequence shown here is derived from an EMBL/GenBank/DDBJ whole genome shotgun (WGS) entry which is preliminary data.</text>
</comment>
<gene>
    <name evidence="2" type="ORF">GCM10022278_21990</name>
</gene>
<proteinExistence type="predicted"/>
<feature type="coiled-coil region" evidence="1">
    <location>
        <begin position="42"/>
        <end position="69"/>
    </location>
</feature>
<sequence length="198" mass="22393">MGITVFKDKADSSRSYLRITRAVDGEEQQHYVRVNGTTKKAMREAMAEAEALDAELARWQADRKAEKEATGESFIHDRGHVLGLQLQKREREGRKDAIEFKLRVKPEGSPPVYSSVSVDKYGFEEAFKRSIDRLCEVRGIDTKSPVAKKLSASLPIYRERYEAFEAESLAKENVAESSSGRQNGILGQLRGWVKRRAT</sequence>
<organism evidence="2 3">
    <name type="scientific">Allohahella marinimesophila</name>
    <dbReference type="NCBI Taxonomy" id="1054972"/>
    <lineage>
        <taxon>Bacteria</taxon>
        <taxon>Pseudomonadati</taxon>
        <taxon>Pseudomonadota</taxon>
        <taxon>Gammaproteobacteria</taxon>
        <taxon>Oceanospirillales</taxon>
        <taxon>Hahellaceae</taxon>
        <taxon>Allohahella</taxon>
    </lineage>
</organism>
<dbReference type="RefSeq" id="WP_344806231.1">
    <property type="nucleotide sequence ID" value="NZ_BAABBO010000009.1"/>
</dbReference>
<keyword evidence="3" id="KW-1185">Reference proteome</keyword>
<reference evidence="3" key="1">
    <citation type="journal article" date="2019" name="Int. J. Syst. Evol. Microbiol.">
        <title>The Global Catalogue of Microorganisms (GCM) 10K type strain sequencing project: providing services to taxonomists for standard genome sequencing and annotation.</title>
        <authorList>
            <consortium name="The Broad Institute Genomics Platform"/>
            <consortium name="The Broad Institute Genome Sequencing Center for Infectious Disease"/>
            <person name="Wu L."/>
            <person name="Ma J."/>
        </authorList>
    </citation>
    <scope>NUCLEOTIDE SEQUENCE [LARGE SCALE GENOMIC DNA]</scope>
    <source>
        <strain evidence="3">JCM 17555</strain>
    </source>
</reference>
<evidence type="ECO:0000313" key="3">
    <source>
        <dbReference type="Proteomes" id="UP001501337"/>
    </source>
</evidence>
<accession>A0ABP7PD74</accession>
<evidence type="ECO:0000256" key="1">
    <source>
        <dbReference type="SAM" id="Coils"/>
    </source>
</evidence>
<name>A0ABP7PD74_9GAMM</name>
<dbReference type="Proteomes" id="UP001501337">
    <property type="component" value="Unassembled WGS sequence"/>
</dbReference>
<keyword evidence="1" id="KW-0175">Coiled coil</keyword>
<protein>
    <submittedName>
        <fullName evidence="2">Uncharacterized protein</fullName>
    </submittedName>
</protein>
<evidence type="ECO:0000313" key="2">
    <source>
        <dbReference type="EMBL" id="GAA3963779.1"/>
    </source>
</evidence>
<dbReference type="EMBL" id="BAABBO010000009">
    <property type="protein sequence ID" value="GAA3963779.1"/>
    <property type="molecule type" value="Genomic_DNA"/>
</dbReference>